<evidence type="ECO:0000256" key="8">
    <source>
        <dbReference type="ARBA" id="ARBA00022989"/>
    </source>
</evidence>
<evidence type="ECO:0000256" key="9">
    <source>
        <dbReference type="ARBA" id="ARBA00023136"/>
    </source>
</evidence>
<dbReference type="AlphaFoldDB" id="A0A941IMI0"/>
<evidence type="ECO:0000313" key="11">
    <source>
        <dbReference type="EMBL" id="MBR7834195.1"/>
    </source>
</evidence>
<comment type="pathway">
    <text evidence="2">Glycolipid biosynthesis; glycosylphosphatidylinositol-anchor biosynthesis.</text>
</comment>
<evidence type="ECO:0008006" key="13">
    <source>
        <dbReference type="Google" id="ProtNLM"/>
    </source>
</evidence>
<dbReference type="GO" id="GO:0004376">
    <property type="term" value="F:GPI mannosyltransferase activity"/>
    <property type="evidence" value="ECO:0007669"/>
    <property type="project" value="InterPro"/>
</dbReference>
<feature type="transmembrane region" description="Helical" evidence="10">
    <location>
        <begin position="326"/>
        <end position="345"/>
    </location>
</feature>
<dbReference type="GO" id="GO:0000009">
    <property type="term" value="F:alpha-1,6-mannosyltransferase activity"/>
    <property type="evidence" value="ECO:0007669"/>
    <property type="project" value="InterPro"/>
</dbReference>
<proteinExistence type="predicted"/>
<dbReference type="RefSeq" id="WP_212528716.1">
    <property type="nucleotide sequence ID" value="NZ_JAGSOG010000051.1"/>
</dbReference>
<gene>
    <name evidence="11" type="ORF">KDL01_13050</name>
</gene>
<name>A0A941IMI0_9ACTN</name>
<comment type="subcellular location">
    <subcellularLocation>
        <location evidence="1">Endoplasmic reticulum membrane</location>
        <topology evidence="1">Multi-pass membrane protein</topology>
    </subcellularLocation>
</comment>
<feature type="transmembrane region" description="Helical" evidence="10">
    <location>
        <begin position="235"/>
        <end position="254"/>
    </location>
</feature>
<keyword evidence="7" id="KW-0256">Endoplasmic reticulum</keyword>
<reference evidence="11" key="1">
    <citation type="submission" date="2021-04" db="EMBL/GenBank/DDBJ databases">
        <title>Genome based classification of Actinospica acidithermotolerans sp. nov., an actinobacterium isolated from an Indonesian hot spring.</title>
        <authorList>
            <person name="Kusuma A.B."/>
            <person name="Putra K.E."/>
            <person name="Nafisah S."/>
            <person name="Loh J."/>
            <person name="Nouioui I."/>
            <person name="Goodfellow M."/>
        </authorList>
    </citation>
    <scope>NUCLEOTIDE SEQUENCE</scope>
    <source>
        <strain evidence="11">CSCA 57</strain>
    </source>
</reference>
<feature type="transmembrane region" description="Helical" evidence="10">
    <location>
        <begin position="39"/>
        <end position="62"/>
    </location>
</feature>
<evidence type="ECO:0000256" key="7">
    <source>
        <dbReference type="ARBA" id="ARBA00022824"/>
    </source>
</evidence>
<dbReference type="PANTHER" id="PTHR12468:SF2">
    <property type="entry name" value="GPI MANNOSYLTRANSFERASE 2"/>
    <property type="match status" value="1"/>
</dbReference>
<keyword evidence="5" id="KW-0808">Transferase</keyword>
<keyword evidence="12" id="KW-1185">Reference proteome</keyword>
<feature type="transmembrane region" description="Helical" evidence="10">
    <location>
        <begin position="110"/>
        <end position="135"/>
    </location>
</feature>
<protein>
    <recommendedName>
        <fullName evidence="13">Glycosyltransferase RgtA/B/C/D-like domain-containing protein</fullName>
    </recommendedName>
</protein>
<comment type="caution">
    <text evidence="11">The sequence shown here is derived from an EMBL/GenBank/DDBJ whole genome shotgun (WGS) entry which is preliminary data.</text>
</comment>
<dbReference type="GO" id="GO:0016020">
    <property type="term" value="C:membrane"/>
    <property type="evidence" value="ECO:0007669"/>
    <property type="project" value="GOC"/>
</dbReference>
<evidence type="ECO:0000256" key="1">
    <source>
        <dbReference type="ARBA" id="ARBA00004477"/>
    </source>
</evidence>
<evidence type="ECO:0000256" key="3">
    <source>
        <dbReference type="ARBA" id="ARBA00022502"/>
    </source>
</evidence>
<dbReference type="Proteomes" id="UP000675781">
    <property type="component" value="Unassembled WGS sequence"/>
</dbReference>
<dbReference type="InterPro" id="IPR007315">
    <property type="entry name" value="PIG-V/Gpi18"/>
</dbReference>
<feature type="transmembrane region" description="Helical" evidence="10">
    <location>
        <begin position="300"/>
        <end position="319"/>
    </location>
</feature>
<keyword evidence="9 10" id="KW-0472">Membrane</keyword>
<evidence type="ECO:0000256" key="2">
    <source>
        <dbReference type="ARBA" id="ARBA00004687"/>
    </source>
</evidence>
<feature type="transmembrane region" description="Helical" evidence="10">
    <location>
        <begin position="373"/>
        <end position="394"/>
    </location>
</feature>
<evidence type="ECO:0000256" key="6">
    <source>
        <dbReference type="ARBA" id="ARBA00022692"/>
    </source>
</evidence>
<keyword evidence="6 10" id="KW-0812">Transmembrane</keyword>
<dbReference type="GO" id="GO:0006506">
    <property type="term" value="P:GPI anchor biosynthetic process"/>
    <property type="evidence" value="ECO:0007669"/>
    <property type="project" value="UniProtKB-KW"/>
</dbReference>
<accession>A0A941IMI0</accession>
<keyword evidence="3" id="KW-0337">GPI-anchor biosynthesis</keyword>
<keyword evidence="4" id="KW-0328">Glycosyltransferase</keyword>
<feature type="transmembrane region" description="Helical" evidence="10">
    <location>
        <begin position="351"/>
        <end position="368"/>
    </location>
</feature>
<evidence type="ECO:0000256" key="4">
    <source>
        <dbReference type="ARBA" id="ARBA00022676"/>
    </source>
</evidence>
<evidence type="ECO:0000256" key="5">
    <source>
        <dbReference type="ARBA" id="ARBA00022679"/>
    </source>
</evidence>
<dbReference type="PANTHER" id="PTHR12468">
    <property type="entry name" value="GPI MANNOSYLTRANSFERASE 2"/>
    <property type="match status" value="1"/>
</dbReference>
<dbReference type="EMBL" id="JAGSOG010000051">
    <property type="protein sequence ID" value="MBR7834195.1"/>
    <property type="molecule type" value="Genomic_DNA"/>
</dbReference>
<organism evidence="11 12">
    <name type="scientific">Actinospica durhamensis</name>
    <dbReference type="NCBI Taxonomy" id="1508375"/>
    <lineage>
        <taxon>Bacteria</taxon>
        <taxon>Bacillati</taxon>
        <taxon>Actinomycetota</taxon>
        <taxon>Actinomycetes</taxon>
        <taxon>Catenulisporales</taxon>
        <taxon>Actinospicaceae</taxon>
        <taxon>Actinospica</taxon>
    </lineage>
</organism>
<evidence type="ECO:0000313" key="12">
    <source>
        <dbReference type="Proteomes" id="UP000675781"/>
    </source>
</evidence>
<keyword evidence="8 10" id="KW-1133">Transmembrane helix</keyword>
<evidence type="ECO:0000256" key="10">
    <source>
        <dbReference type="SAM" id="Phobius"/>
    </source>
</evidence>
<sequence length="401" mass="42789">MTSSTTEQQAPDQQSAPARFAAARGAVARSARRAWPAMAAYLAARLVSTLVFGLLSSGHGYASRGMFVYVDSGWYQQIALRGYDTAISPNLSPFAFDPLYPGLMGLGHTITGLSVTAIGLAVTWIAALACAWALSEIGALVRDARTGLIFAVLWSLMPSAVIQGALYADTLAICLSAWALYALLRRNLVTAAVLACLAGSTRPTANAIVATVCVGAVVEFLRARRQGTSAGWRPWAAFVIAPLGSVGFLSYVAYRMGSLGGYMRAQKKWGTGFGNSSQVLHRIKLGLEGSTHGGYDTGQAHITTAVLLIVPFLILAMFLQRQPWQLLTYTCIVAVIIYTAIHDYSVVPREMLAAFPLLLAPAGWLASLRRRWVVWVVLGVLAVAAGWYAGYIPIDGGPGYP</sequence>